<dbReference type="InterPro" id="IPR021416">
    <property type="entry name" value="DUF3048_N"/>
</dbReference>
<dbReference type="Proteomes" id="UP000610846">
    <property type="component" value="Unassembled WGS sequence"/>
</dbReference>
<evidence type="ECO:0000259" key="2">
    <source>
        <dbReference type="Pfam" id="PF11258"/>
    </source>
</evidence>
<feature type="signal peptide" evidence="1">
    <location>
        <begin position="1"/>
        <end position="33"/>
    </location>
</feature>
<reference evidence="4" key="1">
    <citation type="journal article" date="2018" name="Curr. Microbiol.">
        <title>Cellulosimicrobium arenosum sp. nov., Isolated from Marine Sediment Sand.</title>
        <authorList>
            <person name="Oh M."/>
            <person name="Kim J.H."/>
            <person name="Yoon J.H."/>
            <person name="Schumann P."/>
            <person name="Kim W."/>
        </authorList>
    </citation>
    <scope>NUCLEOTIDE SEQUENCE</scope>
    <source>
        <strain evidence="4">KCTC 49039</strain>
    </source>
</reference>
<reference evidence="4" key="2">
    <citation type="submission" date="2020-09" db="EMBL/GenBank/DDBJ databases">
        <authorList>
            <person name="Yu Y."/>
        </authorList>
    </citation>
    <scope>NUCLEOTIDE SEQUENCE</scope>
    <source>
        <strain evidence="4">KCTC 49039</strain>
    </source>
</reference>
<dbReference type="EMBL" id="JACYHB010000007">
    <property type="protein sequence ID" value="MBD8079491.1"/>
    <property type="molecule type" value="Genomic_DNA"/>
</dbReference>
<dbReference type="RefSeq" id="WP_191829066.1">
    <property type="nucleotide sequence ID" value="NZ_JACYHB010000007.1"/>
</dbReference>
<feature type="domain" description="DUF3048" evidence="3">
    <location>
        <begin position="243"/>
        <end position="352"/>
    </location>
</feature>
<gene>
    <name evidence="4" type="ORF">IF651_10540</name>
</gene>
<dbReference type="Pfam" id="PF17479">
    <property type="entry name" value="DUF3048_C"/>
    <property type="match status" value="1"/>
</dbReference>
<dbReference type="PROSITE" id="PS51257">
    <property type="entry name" value="PROKAR_LIPOPROTEIN"/>
    <property type="match status" value="1"/>
</dbReference>
<keyword evidence="5" id="KW-1185">Reference proteome</keyword>
<feature type="domain" description="DUF3048" evidence="2">
    <location>
        <begin position="70"/>
        <end position="208"/>
    </location>
</feature>
<dbReference type="Gene3D" id="3.50.90.10">
    <property type="entry name" value="YerB-like"/>
    <property type="match status" value="1"/>
</dbReference>
<keyword evidence="1" id="KW-0732">Signal</keyword>
<protein>
    <submittedName>
        <fullName evidence="4">DUF3048 domain-containing protein</fullName>
    </submittedName>
</protein>
<dbReference type="InterPro" id="IPR035328">
    <property type="entry name" value="DUF3048_C"/>
</dbReference>
<comment type="caution">
    <text evidence="4">The sequence shown here is derived from an EMBL/GenBank/DDBJ whole genome shotgun (WGS) entry which is preliminary data.</text>
</comment>
<evidence type="ECO:0000313" key="4">
    <source>
        <dbReference type="EMBL" id="MBD8079491.1"/>
    </source>
</evidence>
<proteinExistence type="predicted"/>
<name>A0A927J098_9MICO</name>
<dbReference type="SUPFAM" id="SSF159774">
    <property type="entry name" value="YerB-like"/>
    <property type="match status" value="1"/>
</dbReference>
<dbReference type="AlphaFoldDB" id="A0A927J098"/>
<dbReference type="InterPro" id="IPR023158">
    <property type="entry name" value="YerB-like_sf"/>
</dbReference>
<accession>A0A927J098</accession>
<evidence type="ECO:0000259" key="3">
    <source>
        <dbReference type="Pfam" id="PF17479"/>
    </source>
</evidence>
<evidence type="ECO:0000256" key="1">
    <source>
        <dbReference type="SAM" id="SignalP"/>
    </source>
</evidence>
<evidence type="ECO:0000313" key="5">
    <source>
        <dbReference type="Proteomes" id="UP000610846"/>
    </source>
</evidence>
<organism evidence="4 5">
    <name type="scientific">Cellulosimicrobium arenosum</name>
    <dbReference type="NCBI Taxonomy" id="2708133"/>
    <lineage>
        <taxon>Bacteria</taxon>
        <taxon>Bacillati</taxon>
        <taxon>Actinomycetota</taxon>
        <taxon>Actinomycetes</taxon>
        <taxon>Micrococcales</taxon>
        <taxon>Promicromonosporaceae</taxon>
        <taxon>Cellulosimicrobium</taxon>
    </lineage>
</organism>
<dbReference type="Pfam" id="PF11258">
    <property type="entry name" value="DUF3048"/>
    <property type="match status" value="1"/>
</dbReference>
<feature type="chain" id="PRO_5039170055" evidence="1">
    <location>
        <begin position="34"/>
        <end position="365"/>
    </location>
</feature>
<sequence length="365" mass="37630">MTVRDTTACSGVPGARARRLLPALAAAVLLACAACGGGGPAATVTATVDPDTGVDKGAAPDPDLPLVWPLTGVRADEVAQRPALAVKIENAPQARPQTGLEQADVVWEEVVEGGITRFLAVYHSQEPALVGPVRSVRPTDPQLVAPLHGVLAYTGGQAPFITEVGAAGVQSVIMDAGDGGFEKTPRRRAPHNVYGRLADFWAQADDDRTSPPPAPLVFAREPGRGTATTTGADAPALVAALTFASTARWDWSGEEGAYLRSEGDTPAVSADGVRLGAENVVLVRVPMVNTSFKDPAGVPVPETRVVGSGDGVLASGGKQVAVTWAKDDVDAPLVLTGPDDEPVALEPGRTWIELVPEDSGSWDVG</sequence>